<keyword evidence="1" id="KW-0596">Phosphopantetheine</keyword>
<protein>
    <submittedName>
        <fullName evidence="4">AMP-binding enzyme</fullName>
    </submittedName>
</protein>
<dbReference type="InterPro" id="IPR020845">
    <property type="entry name" value="AMP-binding_CS"/>
</dbReference>
<evidence type="ECO:0000256" key="2">
    <source>
        <dbReference type="ARBA" id="ARBA00022553"/>
    </source>
</evidence>
<dbReference type="PROSITE" id="PS00455">
    <property type="entry name" value="AMP_BINDING"/>
    <property type="match status" value="1"/>
</dbReference>
<dbReference type="InterPro" id="IPR051414">
    <property type="entry name" value="Adenylate-forming_Reductase"/>
</dbReference>
<dbReference type="Gene3D" id="3.40.50.12780">
    <property type="entry name" value="N-terminal domain of ligase-like"/>
    <property type="match status" value="1"/>
</dbReference>
<keyword evidence="2" id="KW-0597">Phosphoprotein</keyword>
<dbReference type="InterPro" id="IPR000873">
    <property type="entry name" value="AMP-dep_synth/lig_dom"/>
</dbReference>
<proteinExistence type="predicted"/>
<feature type="domain" description="AMP-dependent synthetase/ligase" evidence="3">
    <location>
        <begin position="46"/>
        <end position="341"/>
    </location>
</feature>
<dbReference type="PANTHER" id="PTHR43439">
    <property type="entry name" value="PHENYLACETATE-COENZYME A LIGASE"/>
    <property type="match status" value="1"/>
</dbReference>
<dbReference type="SUPFAM" id="SSF56801">
    <property type="entry name" value="Acetyl-CoA synthetase-like"/>
    <property type="match status" value="1"/>
</dbReference>
<evidence type="ECO:0000313" key="4">
    <source>
        <dbReference type="EMBL" id="RJE17993.1"/>
    </source>
</evidence>
<name>A0A3A2Z723_9EURO</name>
<dbReference type="STRING" id="2070753.A0A3A2Z723"/>
<evidence type="ECO:0000256" key="1">
    <source>
        <dbReference type="ARBA" id="ARBA00022450"/>
    </source>
</evidence>
<dbReference type="Pfam" id="PF00501">
    <property type="entry name" value="AMP-binding"/>
    <property type="match status" value="1"/>
</dbReference>
<dbReference type="EMBL" id="MVGC01000651">
    <property type="protein sequence ID" value="RJE17993.1"/>
    <property type="molecule type" value="Genomic_DNA"/>
</dbReference>
<dbReference type="InterPro" id="IPR042099">
    <property type="entry name" value="ANL_N_sf"/>
</dbReference>
<evidence type="ECO:0000259" key="3">
    <source>
        <dbReference type="Pfam" id="PF00501"/>
    </source>
</evidence>
<organism evidence="4 5">
    <name type="scientific">Aspergillus sclerotialis</name>
    <dbReference type="NCBI Taxonomy" id="2070753"/>
    <lineage>
        <taxon>Eukaryota</taxon>
        <taxon>Fungi</taxon>
        <taxon>Dikarya</taxon>
        <taxon>Ascomycota</taxon>
        <taxon>Pezizomycotina</taxon>
        <taxon>Eurotiomycetes</taxon>
        <taxon>Eurotiomycetidae</taxon>
        <taxon>Eurotiales</taxon>
        <taxon>Aspergillaceae</taxon>
        <taxon>Aspergillus</taxon>
        <taxon>Aspergillus subgen. Polypaecilum</taxon>
    </lineage>
</organism>
<accession>A0A3A2Z723</accession>
<dbReference type="AlphaFoldDB" id="A0A3A2Z723"/>
<evidence type="ECO:0000313" key="5">
    <source>
        <dbReference type="Proteomes" id="UP000266188"/>
    </source>
</evidence>
<comment type="caution">
    <text evidence="4">The sequence shown here is derived from an EMBL/GenBank/DDBJ whole genome shotgun (WGS) entry which is preliminary data.</text>
</comment>
<dbReference type="Proteomes" id="UP000266188">
    <property type="component" value="Unassembled WGS sequence"/>
</dbReference>
<gene>
    <name evidence="4" type="ORF">PHISCL_09673</name>
</gene>
<keyword evidence="5" id="KW-1185">Reference proteome</keyword>
<reference evidence="5" key="1">
    <citation type="submission" date="2017-02" db="EMBL/GenBank/DDBJ databases">
        <authorList>
            <person name="Tafer H."/>
            <person name="Lopandic K."/>
        </authorList>
    </citation>
    <scope>NUCLEOTIDE SEQUENCE [LARGE SCALE GENOMIC DNA]</scope>
    <source>
        <strain evidence="5">CBS 366.77</strain>
    </source>
</reference>
<sequence length="538" mass="60417">MSSPPPLPSVQHGQRILVSVIEKRAQDDFNNTWVSVPVDENDLSHGFRDISYRELNNAANHAAHWLRQHLPETMESFQPFAYAGPKDLRYSILAVAAAKLQKVMVLPSPLITAEAQLQILNLKGCRIYLRPEVMAEKVNEVAQKAPDMQVIVVPDIEEFMQDQPAVPYTYPKTWEEGKNDPWLVFHTSGTTGNPKPVTYTQRMMASPDIVASLSNIEEYLGHQLANSRWHTPLPSLHLVGTLFVLSMTTYLNMVAVMGPTNFPSSEDMVQIIKLGRTEGVLVPPVIIDAMCRTPSGLDTLRQLKYIYYAGAPLSAKSADLLTPYTHVAPAIGSTEGGGYFTKSSRRGDIPYDYVAFQDLAGARFEHRFNDLYELVFVRQPNPVLQQIFLLYPDLDRYETKDLWVEHPSHKGYWKIIGRTDDYVPLAHGDGLHASLLEPEVEAHPAVKAALIGGHGRPGPVLIVELYEGYGDGDRRQMLDSLWPYIEKVNMRCHDCVKLSPERVIFASKEKPFFQTVKGSVARMSTLALYEEEITGLFT</sequence>
<dbReference type="Pfam" id="PF23562">
    <property type="entry name" value="AMP-binding_C_3"/>
    <property type="match status" value="1"/>
</dbReference>
<dbReference type="PANTHER" id="PTHR43439:SF2">
    <property type="entry name" value="ENZYME, PUTATIVE (JCVI)-RELATED"/>
    <property type="match status" value="1"/>
</dbReference>
<dbReference type="OrthoDB" id="429813at2759"/>